<dbReference type="RefSeq" id="XP_004185992.1">
    <property type="nucleotide sequence ID" value="XM_004185944.1"/>
</dbReference>
<evidence type="ECO:0000313" key="3">
    <source>
        <dbReference type="EMBL" id="ELP86646.1"/>
    </source>
</evidence>
<dbReference type="InterPro" id="IPR011993">
    <property type="entry name" value="PH-like_dom_sf"/>
</dbReference>
<dbReference type="VEuPathDB" id="AmoebaDB:EIN_092110"/>
<organism evidence="3 4">
    <name type="scientific">Entamoeba invadens IP1</name>
    <dbReference type="NCBI Taxonomy" id="370355"/>
    <lineage>
        <taxon>Eukaryota</taxon>
        <taxon>Amoebozoa</taxon>
        <taxon>Evosea</taxon>
        <taxon>Archamoebae</taxon>
        <taxon>Mastigamoebida</taxon>
        <taxon>Entamoebidae</taxon>
        <taxon>Entamoeba</taxon>
    </lineage>
</organism>
<accession>A0A0A1TYP4</accession>
<dbReference type="KEGG" id="eiv:EIN_092110"/>
<feature type="region of interest" description="Disordered" evidence="1">
    <location>
        <begin position="643"/>
        <end position="700"/>
    </location>
</feature>
<feature type="region of interest" description="Disordered" evidence="1">
    <location>
        <begin position="1"/>
        <end position="26"/>
    </location>
</feature>
<dbReference type="SUPFAM" id="SSF48065">
    <property type="entry name" value="DBL homology domain (DH-domain)"/>
    <property type="match status" value="1"/>
</dbReference>
<dbReference type="Pfam" id="PF00621">
    <property type="entry name" value="RhoGEF"/>
    <property type="match status" value="1"/>
</dbReference>
<dbReference type="PROSITE" id="PS50010">
    <property type="entry name" value="DH_2"/>
    <property type="match status" value="1"/>
</dbReference>
<dbReference type="GO" id="GO:0005737">
    <property type="term" value="C:cytoplasm"/>
    <property type="evidence" value="ECO:0007669"/>
    <property type="project" value="TreeGrafter"/>
</dbReference>
<protein>
    <submittedName>
        <fullName evidence="3">Rho/RAC guanine nucleotide exchange factor, putative</fullName>
    </submittedName>
</protein>
<dbReference type="OrthoDB" id="20696at2759"/>
<dbReference type="Gene3D" id="2.30.29.30">
    <property type="entry name" value="Pleckstrin-homology domain (PH domain)/Phosphotyrosine-binding domain (PTB)"/>
    <property type="match status" value="1"/>
</dbReference>
<dbReference type="InterPro" id="IPR035899">
    <property type="entry name" value="DBL_dom_sf"/>
</dbReference>
<dbReference type="GeneID" id="14885616"/>
<evidence type="ECO:0000256" key="1">
    <source>
        <dbReference type="SAM" id="MobiDB-lite"/>
    </source>
</evidence>
<dbReference type="InterPro" id="IPR000219">
    <property type="entry name" value="DH_dom"/>
</dbReference>
<evidence type="ECO:0000313" key="4">
    <source>
        <dbReference type="Proteomes" id="UP000014680"/>
    </source>
</evidence>
<feature type="compositionally biased region" description="Polar residues" evidence="1">
    <location>
        <begin position="12"/>
        <end position="26"/>
    </location>
</feature>
<dbReference type="CDD" id="cd00160">
    <property type="entry name" value="RhoGEF"/>
    <property type="match status" value="1"/>
</dbReference>
<dbReference type="Proteomes" id="UP000014680">
    <property type="component" value="Unassembled WGS sequence"/>
</dbReference>
<reference evidence="3 4" key="1">
    <citation type="submission" date="2012-10" db="EMBL/GenBank/DDBJ databases">
        <authorList>
            <person name="Zafar N."/>
            <person name="Inman J."/>
            <person name="Hall N."/>
            <person name="Lorenzi H."/>
            <person name="Caler E."/>
        </authorList>
    </citation>
    <scope>NUCLEOTIDE SEQUENCE [LARGE SCALE GENOMIC DNA]</scope>
    <source>
        <strain evidence="3 4">IP1</strain>
    </source>
</reference>
<dbReference type="SUPFAM" id="SSF50729">
    <property type="entry name" value="PH domain-like"/>
    <property type="match status" value="1"/>
</dbReference>
<feature type="region of interest" description="Disordered" evidence="1">
    <location>
        <begin position="827"/>
        <end position="846"/>
    </location>
</feature>
<keyword evidence="4" id="KW-1185">Reference proteome</keyword>
<dbReference type="PANTHER" id="PTHR12673">
    <property type="entry name" value="FACIOGENITAL DYSPLASIA PROTEIN"/>
    <property type="match status" value="1"/>
</dbReference>
<dbReference type="EMBL" id="KB206946">
    <property type="protein sequence ID" value="ELP86646.1"/>
    <property type="molecule type" value="Genomic_DNA"/>
</dbReference>
<dbReference type="InterPro" id="IPR051092">
    <property type="entry name" value="FYVE_RhoGEF_PH"/>
</dbReference>
<feature type="compositionally biased region" description="Low complexity" evidence="1">
    <location>
        <begin position="666"/>
        <end position="678"/>
    </location>
</feature>
<dbReference type="SMART" id="SM00325">
    <property type="entry name" value="RhoGEF"/>
    <property type="match status" value="1"/>
</dbReference>
<gene>
    <name evidence="3" type="ORF">EIN_092110</name>
</gene>
<dbReference type="PANTHER" id="PTHR12673:SF263">
    <property type="entry name" value="PLECKSTRIN DOMAIN-CONTAINING PROTEIN"/>
    <property type="match status" value="1"/>
</dbReference>
<dbReference type="GO" id="GO:0005085">
    <property type="term" value="F:guanyl-nucleotide exchange factor activity"/>
    <property type="evidence" value="ECO:0007669"/>
    <property type="project" value="InterPro"/>
</dbReference>
<sequence length="846" mass="97655">MQVGSSSSSSSDLTNPNQNSPVLSQRQNVVREILSTEESYVKSLSICDNYRTSMLKNASKINPREVETIFYSFNDVFACNKKFVMNLSNSFKQNNLDNEVGKIFLGYAQSFLAYTNFYINHDKATEHIKRLKSDSKVSSLMEEIQNSVSVQQQLDLIDYFIMPIQRLPRYKLLLEQLIKFTPPTHCDFDNITKAYTSIGNVVTEINKKMLNERSIVELESLRCLFSKKEKFELVKENRRFIMQKKITQVTHNGAEKRVLFLLSDCLLLTKREDRLLKIRYVVELDKFKFFEIDKPKAVQIFSNVKSCLIEFESEDALTQFKNSITNVLLKIDKKEFLCSPLVVQSSDITNCTRCGVDCTRRRKKMYCKKCKLFVCPRCWNHDEKCCVACQNTICRDTKKRRSMSSAKGMKLELDSCTHTKGTLSGESTPRLSETKTFGTRVQKCRTENEIEKIGRTREINPNVKLYGSEQLEMHKDSPPFEDVQLKKHSIGKTVLCRFSEPTKPKESPQTNTISDAACFPCDQETLLSDNDTQTPREKQKKTGCMSDREDSGHKIHNLFRRHNSLKHKDKIEVPDTTKDVNFITGKQKVDRLFNPNEVLTSPIHKSSKTLNKTLRSHTRTPGGVEQIKLYIDGVLVNNDTLEMPKAGTHQEPEKFEEFKEDEKKSTNNSESNSDNSDTGTKTNTMLNIEKPSDETFKDSLGSQVCMDSKPIELEYTQPKEHTFEIQPERTPEGVESVFKDLKETQETEHRTDVKQMKTIFERKSEEVCEPKPSPRRLSQRIFVNKPKQNIEIDLDSLSKSKVCIDEIVPHEGRVEFLRQFNERIIKKNSMENQEKPKPKITTVDKK</sequence>
<dbReference type="AlphaFoldDB" id="A0A0A1TYP4"/>
<feature type="domain" description="DH" evidence="2">
    <location>
        <begin position="25"/>
        <end position="208"/>
    </location>
</feature>
<name>A0A0A1TYP4_ENTIV</name>
<feature type="compositionally biased region" description="Basic and acidic residues" evidence="1">
    <location>
        <begin position="648"/>
        <end position="665"/>
    </location>
</feature>
<evidence type="ECO:0000259" key="2">
    <source>
        <dbReference type="PROSITE" id="PS50010"/>
    </source>
</evidence>
<proteinExistence type="predicted"/>
<feature type="region of interest" description="Disordered" evidence="1">
    <location>
        <begin position="526"/>
        <end position="553"/>
    </location>
</feature>
<feature type="compositionally biased region" description="Low complexity" evidence="1">
    <location>
        <begin position="1"/>
        <end position="11"/>
    </location>
</feature>
<dbReference type="Gene3D" id="1.20.900.10">
    <property type="entry name" value="Dbl homology (DH) domain"/>
    <property type="match status" value="1"/>
</dbReference>